<evidence type="ECO:0000259" key="2">
    <source>
        <dbReference type="Pfam" id="PF13387"/>
    </source>
</evidence>
<dbReference type="PROSITE" id="PS51257">
    <property type="entry name" value="PROKAR_LIPOPROTEIN"/>
    <property type="match status" value="1"/>
</dbReference>
<organism evidence="3 4">
    <name type="scientific">Desulfomicrobium apsheronum</name>
    <dbReference type="NCBI Taxonomy" id="52560"/>
    <lineage>
        <taxon>Bacteria</taxon>
        <taxon>Pseudomonadati</taxon>
        <taxon>Thermodesulfobacteriota</taxon>
        <taxon>Desulfovibrionia</taxon>
        <taxon>Desulfovibrionales</taxon>
        <taxon>Desulfomicrobiaceae</taxon>
        <taxon>Desulfomicrobium</taxon>
    </lineage>
</organism>
<dbReference type="InterPro" id="IPR025178">
    <property type="entry name" value="Lnb_N"/>
</dbReference>
<feature type="transmembrane region" description="Helical" evidence="1">
    <location>
        <begin position="65"/>
        <end position="83"/>
    </location>
</feature>
<keyword evidence="1" id="KW-1133">Transmembrane helix</keyword>
<dbReference type="STRING" id="52560.SAMN04488082_11912"/>
<evidence type="ECO:0000313" key="3">
    <source>
        <dbReference type="EMBL" id="SFK27641.1"/>
    </source>
</evidence>
<evidence type="ECO:0000256" key="1">
    <source>
        <dbReference type="SAM" id="Phobius"/>
    </source>
</evidence>
<proteinExistence type="predicted"/>
<evidence type="ECO:0000313" key="4">
    <source>
        <dbReference type="Proteomes" id="UP000198635"/>
    </source>
</evidence>
<accession>A0A1I3Y8P8</accession>
<keyword evidence="1" id="KW-0472">Membrane</keyword>
<gene>
    <name evidence="3" type="ORF">SAMN04488082_11912</name>
</gene>
<reference evidence="4" key="1">
    <citation type="submission" date="2016-10" db="EMBL/GenBank/DDBJ databases">
        <authorList>
            <person name="Varghese N."/>
            <person name="Submissions S."/>
        </authorList>
    </citation>
    <scope>NUCLEOTIDE SEQUENCE [LARGE SCALE GENOMIC DNA]</scope>
    <source>
        <strain evidence="4">DSM 5918</strain>
    </source>
</reference>
<protein>
    <recommendedName>
        <fullName evidence="2">Lnb N-terminal periplasmic domain-containing protein</fullName>
    </recommendedName>
</protein>
<dbReference type="RefSeq" id="WP_092377750.1">
    <property type="nucleotide sequence ID" value="NZ_FORX01000019.1"/>
</dbReference>
<dbReference type="OrthoDB" id="274718at2"/>
<feature type="transmembrane region" description="Helical" evidence="1">
    <location>
        <begin position="36"/>
        <end position="58"/>
    </location>
</feature>
<dbReference type="Pfam" id="PF13387">
    <property type="entry name" value="Lnb_N"/>
    <property type="match status" value="1"/>
</dbReference>
<feature type="domain" description="Lnb N-terminal periplasmic" evidence="2">
    <location>
        <begin position="128"/>
        <end position="281"/>
    </location>
</feature>
<sequence>MGRIIRAIGRVAAFLGLAVLACLGTLAIYYSNLPQALRPAASAIFALVAAGLVLAGLWKKRRRAWGAFLVLFGAVFAAWWALIPPSNDRDWQPDVAVLPWAEVRDDNVTVHNIRNCEYRTETDYTVRHYDRTFDLAQLRSMDLFLVHWGAPGIAHTMVSFGFSDGSYLCLSIETRKEVGEAYSAVKGFFKQFELTYAVADERDLVRLRTNFRAGEDVYLYRLDVPMDFARKVLLDYLRQINSLKASPEWYRAIGANCTTGILRHTNRFNPEASFDWRLIANGYLDEMLYERGRIDQTFPFAELKKRSLVNPTAKAVGETEDFSRRIRLGLPGMEF</sequence>
<dbReference type="Proteomes" id="UP000198635">
    <property type="component" value="Unassembled WGS sequence"/>
</dbReference>
<feature type="transmembrane region" description="Helical" evidence="1">
    <location>
        <begin position="12"/>
        <end position="30"/>
    </location>
</feature>
<dbReference type="EMBL" id="FORX01000019">
    <property type="protein sequence ID" value="SFK27641.1"/>
    <property type="molecule type" value="Genomic_DNA"/>
</dbReference>
<keyword evidence="1" id="KW-0812">Transmembrane</keyword>
<dbReference type="AlphaFoldDB" id="A0A1I3Y8P8"/>
<name>A0A1I3Y8P8_9BACT</name>
<keyword evidence="4" id="KW-1185">Reference proteome</keyword>